<sequence>MSGVVEIDTRVSTDDFRNARAVFNAYSRSLSKQTRVSLLGSFVDFISSKLSASTLDYLAILSDVPKPHFEFCARTNENGVGTGDTMNIKSDKVVNFMTDLGEYLNENESTAQRGVVFLQNTLHLIRRLRQDRRLELTTFIWRVKGFRSLIKYFPFSKTGREYMTSSIFSSLTAPDGSLMHDLETITRTFEPLTTDPDVTDHLMAYLDDVFVKNIGFTYADPTMMDKPIMSSTDFCTLCFNLMVMTTIAFERRCNTDYPNKFKEVFWHGVNVVYLTAHVMRRSIGGSILHHQQQLQQLNEIKNPNITQRALIKQCSEECTRGIHMINNLMEYIRSINQVYVNMKMFDWSDYLIKTNQYDLIERFIDDIGNTSLQELASVGEVSIKTLQLRVSSFARTVLARDTIPVHIKFNAVRLIMSHNLKDAYLSVDKGGEVMANYMLNDISRLKELHCAHLIDIMIELSNTSIIANPEIAEMYLYMIPAFIDHYNNIANIFFKLDDEAKPSAIQDMANFVSATSLIIRNCVVLRESAVSYVNDIASLIDTVCSTESLMRNVIEQERKDDPSFNVPSDTLEGTLGIFSQLQTKYVSKIKEFVHSMLHVLAGVTNSPVIISKDAEKTFRDILQLPLSTDTEKDGLSVRVFDPDRVNSHSTKMTDDTSDEKQNNVDEIIDINEINDVIGCWPAINPYYITTGEGESRQLHLVDRKTLYSMIRSKMNPFTREYTDRQKLEEFNNTPEILKMRSFVREKINRLVNM</sequence>
<accession>A0A5K0U8F0</accession>
<evidence type="ECO:0000313" key="2">
    <source>
        <dbReference type="Proteomes" id="UP000594342"/>
    </source>
</evidence>
<proteinExistence type="predicted"/>
<name>A0A5K0U8F0_9VIRU</name>
<comment type="caution">
    <text evidence="1">The sequence shown here is derived from an EMBL/GenBank/DDBJ whole genome shotgun (WGS) entry which is preliminary data.</text>
</comment>
<dbReference type="EMBL" id="UPSH01000001">
    <property type="protein sequence ID" value="VBB18318.1"/>
    <property type="molecule type" value="Genomic_DNA"/>
</dbReference>
<organism evidence="1 2">
    <name type="scientific">Yasminevirus sp. GU-2018</name>
    <dbReference type="NCBI Taxonomy" id="2420051"/>
    <lineage>
        <taxon>Viruses</taxon>
        <taxon>Varidnaviria</taxon>
        <taxon>Bamfordvirae</taxon>
        <taxon>Nucleocytoviricota</taxon>
        <taxon>Megaviricetes</taxon>
        <taxon>Imitervirales</taxon>
        <taxon>Mimiviridae</taxon>
        <taxon>Klosneuvirinae</taxon>
        <taxon>Yasminevirus</taxon>
        <taxon>Yasminevirus saudimassiliense</taxon>
    </lineage>
</organism>
<reference evidence="1 2" key="1">
    <citation type="submission" date="2018-10" db="EMBL/GenBank/DDBJ databases">
        <authorList>
            <consortium name="IHU Genomes"/>
        </authorList>
    </citation>
    <scope>NUCLEOTIDE SEQUENCE [LARGE SCALE GENOMIC DNA]</scope>
    <source>
        <strain evidence="1 2">A1</strain>
    </source>
</reference>
<evidence type="ECO:0000313" key="1">
    <source>
        <dbReference type="EMBL" id="VBB18318.1"/>
    </source>
</evidence>
<dbReference type="Proteomes" id="UP000594342">
    <property type="component" value="Unassembled WGS sequence"/>
</dbReference>
<protein>
    <submittedName>
        <fullName evidence="1">Uncharacterized protein</fullName>
    </submittedName>
</protein>
<gene>
    <name evidence="1" type="ORF">YASMINEVIRUS_781</name>
</gene>
<keyword evidence="2" id="KW-1185">Reference proteome</keyword>